<dbReference type="EC" id="5.4.3.8" evidence="5"/>
<evidence type="ECO:0000313" key="11">
    <source>
        <dbReference type="EMBL" id="MYL21981.1"/>
    </source>
</evidence>
<dbReference type="Proteomes" id="UP000460949">
    <property type="component" value="Unassembled WGS sequence"/>
</dbReference>
<dbReference type="AlphaFoldDB" id="A0A845DWE0"/>
<evidence type="ECO:0000256" key="10">
    <source>
        <dbReference type="RuleBase" id="RU003560"/>
    </source>
</evidence>
<evidence type="ECO:0000256" key="4">
    <source>
        <dbReference type="ARBA" id="ARBA00008981"/>
    </source>
</evidence>
<evidence type="ECO:0000256" key="6">
    <source>
        <dbReference type="ARBA" id="ARBA00022490"/>
    </source>
</evidence>
<dbReference type="PANTHER" id="PTHR43713:SF3">
    <property type="entry name" value="GLUTAMATE-1-SEMIALDEHYDE 2,1-AMINOMUTASE 1, CHLOROPLASTIC-RELATED"/>
    <property type="match status" value="1"/>
</dbReference>
<dbReference type="InterPro" id="IPR005814">
    <property type="entry name" value="Aminotrans_3"/>
</dbReference>
<organism evidence="11 12">
    <name type="scientific">Halobacillus litoralis</name>
    <dbReference type="NCBI Taxonomy" id="45668"/>
    <lineage>
        <taxon>Bacteria</taxon>
        <taxon>Bacillati</taxon>
        <taxon>Bacillota</taxon>
        <taxon>Bacilli</taxon>
        <taxon>Bacillales</taxon>
        <taxon>Bacillaceae</taxon>
        <taxon>Halobacillus</taxon>
    </lineage>
</organism>
<protein>
    <recommendedName>
        <fullName evidence="5">glutamate-1-semialdehyde 2,1-aminomutase</fullName>
        <ecNumber evidence="5">5.4.3.8</ecNumber>
    </recommendedName>
</protein>
<dbReference type="Gene3D" id="3.40.640.10">
    <property type="entry name" value="Type I PLP-dependent aspartate aminotransferase-like (Major domain)"/>
    <property type="match status" value="1"/>
</dbReference>
<keyword evidence="7 10" id="KW-0663">Pyridoxal phosphate</keyword>
<evidence type="ECO:0000256" key="8">
    <source>
        <dbReference type="ARBA" id="ARBA00023235"/>
    </source>
</evidence>
<dbReference type="InterPro" id="IPR015422">
    <property type="entry name" value="PyrdxlP-dep_Trfase_small"/>
</dbReference>
<dbReference type="PANTHER" id="PTHR43713">
    <property type="entry name" value="GLUTAMATE-1-SEMIALDEHYDE 2,1-AMINOMUTASE"/>
    <property type="match status" value="1"/>
</dbReference>
<comment type="similarity">
    <text evidence="4">Belongs to the class-III pyridoxal-phosphate-dependent aminotransferase family. HemL subfamily.</text>
</comment>
<dbReference type="PROSITE" id="PS00600">
    <property type="entry name" value="AA_TRANSFER_CLASS_3"/>
    <property type="match status" value="1"/>
</dbReference>
<comment type="cofactor">
    <cofactor evidence="2">
        <name>pyridoxal 5'-phosphate</name>
        <dbReference type="ChEBI" id="CHEBI:597326"/>
    </cofactor>
</comment>
<dbReference type="Pfam" id="PF00202">
    <property type="entry name" value="Aminotran_3"/>
    <property type="match status" value="1"/>
</dbReference>
<keyword evidence="11" id="KW-0032">Aminotransferase</keyword>
<evidence type="ECO:0000256" key="5">
    <source>
        <dbReference type="ARBA" id="ARBA00012143"/>
    </source>
</evidence>
<dbReference type="SUPFAM" id="SSF53383">
    <property type="entry name" value="PLP-dependent transferases"/>
    <property type="match status" value="1"/>
</dbReference>
<evidence type="ECO:0000256" key="3">
    <source>
        <dbReference type="ARBA" id="ARBA00004819"/>
    </source>
</evidence>
<proteinExistence type="inferred from homology"/>
<dbReference type="CDD" id="cd00610">
    <property type="entry name" value="OAT_like"/>
    <property type="match status" value="1"/>
</dbReference>
<dbReference type="InterPro" id="IPR015421">
    <property type="entry name" value="PyrdxlP-dep_Trfase_major"/>
</dbReference>
<evidence type="ECO:0000256" key="7">
    <source>
        <dbReference type="ARBA" id="ARBA00022898"/>
    </source>
</evidence>
<keyword evidence="8" id="KW-0413">Isomerase</keyword>
<name>A0A845DWE0_9BACI</name>
<evidence type="ECO:0000256" key="9">
    <source>
        <dbReference type="ARBA" id="ARBA00023244"/>
    </source>
</evidence>
<dbReference type="EMBL" id="WMET01000009">
    <property type="protein sequence ID" value="MYL21981.1"/>
    <property type="molecule type" value="Genomic_DNA"/>
</dbReference>
<sequence length="455" mass="50639">MNRQKAGSTSRTMQESADAYTRAEKVIPGGVTANIKYFAPHPIFMKKAGGSTLYDADGNRYVDYLLSYGALIHGHGHPSIKEAVIRQMEEDGTTIYGTPHEREIEMAERLCSLYPGMDQVRYTNSGLEATLLALRVAKAYTGRPKIAKFEGHYHGGYDQVLWSINPDEQEAGEAADPQPVPESIGLPEYYQDHTIILPFNDLESTERILRRHADEISTLMMEPVQGGYIPAAQAFMDGVRRLTKELGILLIMDEVKTGFRLSLGGDQQTYGITPDLTALGKVLGGGFPVGALGGAEEIMEVLNPKQGWDVMAGGSSNPTRALFHSGTYNGHPTVLAAGMATIDRLQQEAVMENMMNRTKKLRRQLEDVYKKMHIPMKTVGAGSIFNLMFTDGDIRNYRDLKQVDMDLRRRVDEELLQLGVYTKPMNRYSMSTVHSEDDIQFTVDAHEQALRKVKG</sequence>
<keyword evidence="6" id="KW-0963">Cytoplasm</keyword>
<comment type="caution">
    <text evidence="11">The sequence shown here is derived from an EMBL/GenBank/DDBJ whole genome shotgun (WGS) entry which is preliminary data.</text>
</comment>
<dbReference type="NCBIfam" id="NF000818">
    <property type="entry name" value="PRK00062.1"/>
    <property type="match status" value="1"/>
</dbReference>
<dbReference type="FunFam" id="3.40.640.10:FF:000021">
    <property type="entry name" value="Glutamate-1-semialdehyde 2,1-aminomutase"/>
    <property type="match status" value="1"/>
</dbReference>
<dbReference type="InterPro" id="IPR015424">
    <property type="entry name" value="PyrdxlP-dep_Trfase"/>
</dbReference>
<dbReference type="RefSeq" id="WP_160839896.1">
    <property type="nucleotide sequence ID" value="NZ_WMET01000009.1"/>
</dbReference>
<dbReference type="GO" id="GO:0042286">
    <property type="term" value="F:glutamate-1-semialdehyde 2,1-aminomutase activity"/>
    <property type="evidence" value="ECO:0007669"/>
    <property type="project" value="UniProtKB-EC"/>
</dbReference>
<keyword evidence="9" id="KW-0627">Porphyrin biosynthesis</keyword>
<keyword evidence="11" id="KW-0808">Transferase</keyword>
<dbReference type="GO" id="GO:0008483">
    <property type="term" value="F:transaminase activity"/>
    <property type="evidence" value="ECO:0007669"/>
    <property type="project" value="UniProtKB-KW"/>
</dbReference>
<dbReference type="GO" id="GO:0006779">
    <property type="term" value="P:porphyrin-containing compound biosynthetic process"/>
    <property type="evidence" value="ECO:0007669"/>
    <property type="project" value="UniProtKB-KW"/>
</dbReference>
<evidence type="ECO:0000313" key="12">
    <source>
        <dbReference type="Proteomes" id="UP000460949"/>
    </source>
</evidence>
<dbReference type="Gene3D" id="3.90.1150.10">
    <property type="entry name" value="Aspartate Aminotransferase, domain 1"/>
    <property type="match status" value="1"/>
</dbReference>
<comment type="catalytic activity">
    <reaction evidence="1">
        <text>(S)-4-amino-5-oxopentanoate = 5-aminolevulinate</text>
        <dbReference type="Rhea" id="RHEA:14265"/>
        <dbReference type="ChEBI" id="CHEBI:57501"/>
        <dbReference type="ChEBI" id="CHEBI:356416"/>
        <dbReference type="EC" id="5.4.3.8"/>
    </reaction>
</comment>
<gene>
    <name evidence="11" type="ORF">GLW04_19070</name>
</gene>
<dbReference type="InterPro" id="IPR049704">
    <property type="entry name" value="Aminotrans_3_PPA_site"/>
</dbReference>
<comment type="pathway">
    <text evidence="3">Porphyrin-containing compound metabolism; protoporphyrin-IX biosynthesis; 5-aminolevulinate from L-glutamyl-tRNA(Glu): step 2/2.</text>
</comment>
<evidence type="ECO:0000256" key="1">
    <source>
        <dbReference type="ARBA" id="ARBA00001579"/>
    </source>
</evidence>
<reference evidence="11 12" key="1">
    <citation type="submission" date="2019-11" db="EMBL/GenBank/DDBJ databases">
        <title>Genome sequences of 17 halophilic strains isolated from different environments.</title>
        <authorList>
            <person name="Furrow R.E."/>
        </authorList>
    </citation>
    <scope>NUCLEOTIDE SEQUENCE [LARGE SCALE GENOMIC DNA]</scope>
    <source>
        <strain evidence="11 12">22511_23_Filter</strain>
    </source>
</reference>
<evidence type="ECO:0000256" key="2">
    <source>
        <dbReference type="ARBA" id="ARBA00001933"/>
    </source>
</evidence>
<accession>A0A845DWE0</accession>
<dbReference type="GO" id="GO:0030170">
    <property type="term" value="F:pyridoxal phosphate binding"/>
    <property type="evidence" value="ECO:0007669"/>
    <property type="project" value="InterPro"/>
</dbReference>